<protein>
    <recommendedName>
        <fullName evidence="6">Small ribosomal subunit protein uS13</fullName>
    </recommendedName>
</protein>
<dbReference type="NCBIfam" id="NF003140">
    <property type="entry name" value="PRK04053.1"/>
    <property type="match status" value="1"/>
</dbReference>
<evidence type="ECO:0000313" key="10">
    <source>
        <dbReference type="EMBL" id="HGU59191.1"/>
    </source>
</evidence>
<dbReference type="GO" id="GO:0003735">
    <property type="term" value="F:structural constituent of ribosome"/>
    <property type="evidence" value="ECO:0007669"/>
    <property type="project" value="InterPro"/>
</dbReference>
<dbReference type="GO" id="GO:0006412">
    <property type="term" value="P:translation"/>
    <property type="evidence" value="ECO:0007669"/>
    <property type="project" value="UniProtKB-UniRule"/>
</dbReference>
<evidence type="ECO:0000256" key="8">
    <source>
        <dbReference type="SAM" id="MobiDB-lite"/>
    </source>
</evidence>
<dbReference type="FunFam" id="1.10.8.50:FF:000001">
    <property type="entry name" value="30S ribosomal protein S13"/>
    <property type="match status" value="1"/>
</dbReference>
<keyword evidence="4 6" id="KW-0689">Ribosomal protein</keyword>
<comment type="function">
    <text evidence="6">Located at the top of the head of the 30S subunit, it contacts several helices of the 16S rRNA. In the 70S ribosome it contacts the 23S rRNA (bridge B1a) and protein L5 of the 50S subunit (bridge B1b), connecting the 2 subunits; these bridges are implicated in subunit movement.</text>
</comment>
<keyword evidence="2 6" id="KW-0699">rRNA-binding</keyword>
<dbReference type="GO" id="GO:0015935">
    <property type="term" value="C:small ribosomal subunit"/>
    <property type="evidence" value="ECO:0007669"/>
    <property type="project" value="TreeGrafter"/>
</dbReference>
<name>A0A7C3YFM3_9EURY</name>
<dbReference type="InterPro" id="IPR019977">
    <property type="entry name" value="Ribosomal_uS13_archaeal"/>
</dbReference>
<evidence type="ECO:0000256" key="6">
    <source>
        <dbReference type="HAMAP-Rule" id="MF_01315"/>
    </source>
</evidence>
<keyword evidence="5 6" id="KW-0687">Ribonucleoprotein</keyword>
<comment type="similarity">
    <text evidence="1 6 7">Belongs to the universal ribosomal protein uS13 family.</text>
</comment>
<comment type="caution">
    <text evidence="9">The sequence shown here is derived from an EMBL/GenBank/DDBJ whole genome shotgun (WGS) entry which is preliminary data.</text>
</comment>
<gene>
    <name evidence="6" type="primary">rps13</name>
    <name evidence="10" type="ORF">ENT89_03195</name>
    <name evidence="9" type="ORF">ENX77_06265</name>
</gene>
<dbReference type="NCBIfam" id="TIGR03629">
    <property type="entry name" value="uS13_arch"/>
    <property type="match status" value="1"/>
</dbReference>
<dbReference type="Gene3D" id="4.10.910.10">
    <property type="entry name" value="30s ribosomal protein s13, domain 2"/>
    <property type="match status" value="1"/>
</dbReference>
<organism evidence="9">
    <name type="scientific">Geoglobus ahangari</name>
    <dbReference type="NCBI Taxonomy" id="113653"/>
    <lineage>
        <taxon>Archaea</taxon>
        <taxon>Methanobacteriati</taxon>
        <taxon>Methanobacteriota</taxon>
        <taxon>Archaeoglobi</taxon>
        <taxon>Archaeoglobales</taxon>
        <taxon>Archaeoglobaceae</taxon>
        <taxon>Geoglobus</taxon>
    </lineage>
</organism>
<dbReference type="InterPro" id="IPR018269">
    <property type="entry name" value="Ribosomal_uS13_CS"/>
</dbReference>
<dbReference type="PANTHER" id="PTHR10871">
    <property type="entry name" value="30S RIBOSOMAL PROTEIN S13/40S RIBOSOMAL PROTEIN S18"/>
    <property type="match status" value="1"/>
</dbReference>
<dbReference type="Pfam" id="PF00416">
    <property type="entry name" value="Ribosomal_S13"/>
    <property type="match status" value="1"/>
</dbReference>
<proteinExistence type="inferred from homology"/>
<dbReference type="HAMAP" id="MF_01315">
    <property type="entry name" value="Ribosomal_uS13"/>
    <property type="match status" value="1"/>
</dbReference>
<evidence type="ECO:0000256" key="7">
    <source>
        <dbReference type="RuleBase" id="RU003830"/>
    </source>
</evidence>
<evidence type="ECO:0000256" key="5">
    <source>
        <dbReference type="ARBA" id="ARBA00023274"/>
    </source>
</evidence>
<accession>A0A7C3YFM3</accession>
<dbReference type="SUPFAM" id="SSF46946">
    <property type="entry name" value="S13-like H2TH domain"/>
    <property type="match status" value="1"/>
</dbReference>
<dbReference type="AlphaFoldDB" id="A0A7C3YFM3"/>
<evidence type="ECO:0000256" key="4">
    <source>
        <dbReference type="ARBA" id="ARBA00022980"/>
    </source>
</evidence>
<dbReference type="InterPro" id="IPR027437">
    <property type="entry name" value="Rbsml_uS13_C"/>
</dbReference>
<dbReference type="EMBL" id="DTAK01000016">
    <property type="protein sequence ID" value="HGU59191.1"/>
    <property type="molecule type" value="Genomic_DNA"/>
</dbReference>
<dbReference type="InterPro" id="IPR010979">
    <property type="entry name" value="Ribosomal_uS13-like_H2TH"/>
</dbReference>
<feature type="region of interest" description="Disordered" evidence="8">
    <location>
        <begin position="128"/>
        <end position="149"/>
    </location>
</feature>
<dbReference type="EMBL" id="DTPI01000031">
    <property type="protein sequence ID" value="HGE66699.1"/>
    <property type="molecule type" value="Genomic_DNA"/>
</dbReference>
<dbReference type="Gene3D" id="1.10.8.50">
    <property type="match status" value="1"/>
</dbReference>
<comment type="subunit">
    <text evidence="6">Part of the 30S ribosomal subunit. Forms a loose heterodimer with protein S19. Forms two bridges to the 50S subunit in the 70S ribosome.</text>
</comment>
<keyword evidence="3 6" id="KW-0694">RNA-binding</keyword>
<dbReference type="PROSITE" id="PS00646">
    <property type="entry name" value="RIBOSOMAL_S13_1"/>
    <property type="match status" value="1"/>
</dbReference>
<evidence type="ECO:0000256" key="1">
    <source>
        <dbReference type="ARBA" id="ARBA00008080"/>
    </source>
</evidence>
<reference evidence="9" key="1">
    <citation type="journal article" date="2020" name="mSystems">
        <title>Genome- and Community-Level Interaction Insights into Carbon Utilization and Element Cycling Functions of Hydrothermarchaeota in Hydrothermal Sediment.</title>
        <authorList>
            <person name="Zhou Z."/>
            <person name="Liu Y."/>
            <person name="Xu W."/>
            <person name="Pan J."/>
            <person name="Luo Z.H."/>
            <person name="Li M."/>
        </authorList>
    </citation>
    <scope>NUCLEOTIDE SEQUENCE [LARGE SCALE GENOMIC DNA]</scope>
    <source>
        <strain evidence="10">SpSt-62</strain>
        <strain evidence="9">SpSt-97</strain>
    </source>
</reference>
<dbReference type="InterPro" id="IPR001892">
    <property type="entry name" value="Ribosomal_uS13"/>
</dbReference>
<dbReference type="GO" id="GO:0019843">
    <property type="term" value="F:rRNA binding"/>
    <property type="evidence" value="ECO:0007669"/>
    <property type="project" value="UniProtKB-UniRule"/>
</dbReference>
<evidence type="ECO:0000313" key="9">
    <source>
        <dbReference type="EMBL" id="HGE66699.1"/>
    </source>
</evidence>
<evidence type="ECO:0000256" key="2">
    <source>
        <dbReference type="ARBA" id="ARBA00022730"/>
    </source>
</evidence>
<dbReference type="PROSITE" id="PS50159">
    <property type="entry name" value="RIBOSOMAL_S13_2"/>
    <property type="match status" value="1"/>
</dbReference>
<sequence length="149" mass="17121">MSAEFKHIVRIADTDLDGKKPVVHALTGIKGIGLRMARSIVNHLGINAMTKLGELDDDTINRLKKFVEEEIETFPSWLLNRRKDYHTGRDLHVLSKDVDFTKMLDIERLIKIKAYRGVRHAKGYKVRGQRTRSTGRKGMTVGVIRKRKK</sequence>
<evidence type="ECO:0000256" key="3">
    <source>
        <dbReference type="ARBA" id="ARBA00022884"/>
    </source>
</evidence>
<dbReference type="PANTHER" id="PTHR10871:SF3">
    <property type="entry name" value="SMALL RIBOSOMAL SUBUNIT PROTEIN US13"/>
    <property type="match status" value="1"/>
</dbReference>
<dbReference type="GO" id="GO:0005829">
    <property type="term" value="C:cytosol"/>
    <property type="evidence" value="ECO:0007669"/>
    <property type="project" value="TreeGrafter"/>
</dbReference>
<dbReference type="PIRSF" id="PIRSF002134">
    <property type="entry name" value="Ribosomal_S13"/>
    <property type="match status" value="1"/>
</dbReference>